<keyword evidence="3" id="KW-0347">Helicase</keyword>
<accession>A0A1I4BA84</accession>
<dbReference type="RefSeq" id="WP_090937527.1">
    <property type="nucleotide sequence ID" value="NZ_FOKJ01000014.1"/>
</dbReference>
<dbReference type="Pfam" id="PF13749">
    <property type="entry name" value="HATPase_c_4"/>
    <property type="match status" value="1"/>
</dbReference>
<evidence type="ECO:0000313" key="4">
    <source>
        <dbReference type="Proteomes" id="UP000198861"/>
    </source>
</evidence>
<feature type="domain" description="Schlafen AlbA-2" evidence="1">
    <location>
        <begin position="9"/>
        <end position="113"/>
    </location>
</feature>
<dbReference type="Pfam" id="PF04326">
    <property type="entry name" value="SLFN_AlbA_2"/>
    <property type="match status" value="1"/>
</dbReference>
<dbReference type="Gene3D" id="3.30.950.30">
    <property type="entry name" value="Schlafen, AAA domain"/>
    <property type="match status" value="1"/>
</dbReference>
<evidence type="ECO:0000313" key="2">
    <source>
        <dbReference type="EMBL" id="SFB05258.1"/>
    </source>
</evidence>
<dbReference type="SUPFAM" id="SSF46785">
    <property type="entry name" value="Winged helix' DNA-binding domain"/>
    <property type="match status" value="1"/>
</dbReference>
<proteinExistence type="predicted"/>
<dbReference type="InterPro" id="IPR036388">
    <property type="entry name" value="WH-like_DNA-bd_sf"/>
</dbReference>
<gene>
    <name evidence="2" type="ORF">SAMN04244571_01263</name>
    <name evidence="3" type="ORF">SAMN04244574_01372</name>
</gene>
<reference evidence="2 4" key="2">
    <citation type="submission" date="2016-10" db="EMBL/GenBank/DDBJ databases">
        <authorList>
            <person name="Varghese N."/>
            <person name="Submissions S."/>
        </authorList>
    </citation>
    <scope>NUCLEOTIDE SEQUENCE [LARGE SCALE GENOMIC DNA]</scope>
    <source>
        <strain evidence="2 4">DSM 282</strain>
    </source>
</reference>
<evidence type="ECO:0000313" key="5">
    <source>
        <dbReference type="Proteomes" id="UP000199579"/>
    </source>
</evidence>
<reference evidence="3 5" key="1">
    <citation type="submission" date="2016-10" db="EMBL/GenBank/DDBJ databases">
        <authorList>
            <person name="de Groot N.N."/>
        </authorList>
    </citation>
    <scope>NUCLEOTIDE SEQUENCE [LARGE SCALE GENOMIC DNA]</scope>
    <source>
        <strain evidence="3 5">DSM 381</strain>
    </source>
</reference>
<sequence>MTQRLPPRESLTVEFKSDLKKLPDRELIEAMVCLANAEGGELWLGVEDDGTPTGLHAEHRLLEGLAGMVAARTSPSLNVQTEAVELGGVSVARIRVPKAQGEVATTNGVYLRRRLKHDGTPECVAMLPHERASRASSFGLIDVSAQPVTGASLADLDPLERERLRQAVQQYGGDRVLLELDDEALDGALLLTARQPDGSRVPTLTGLLLVGRETSLRQLVPTHEFAFQVLAQQAVRFNEFRRFPLLKALDWLETNFRPYNPEDELQVGLFRVPVPKVDLGAFREAVANALIHRDYHRLGAVHVRLEDDALVVSNPGGLVDGVTLANLLVTEPRPRNPALADAMKRIGVVERSGRGVDKIFRGLLKFGRPAPDYSHTSVQSVVLRLPTTEADLDFRRLVVEEERRTNHELPIDSLIALAALRSAKRVTADELAQLIQRDAAQAKRTLEALVEAGLVQPHGNTPRTRSYTLSAGLYGAMGDKAAFTRLAGFSAIQHEQMVLNYVRQHGQIRRAEVIELCRLSDGQAKDLLKRMKADQLLDQQEQRRRAYYTLGPKA</sequence>
<keyword evidence="3" id="KW-0378">Hydrolase</keyword>
<name>A0A1I4BA84_9GAMM</name>
<keyword evidence="4" id="KW-1185">Reference proteome</keyword>
<dbReference type="GO" id="GO:0004386">
    <property type="term" value="F:helicase activity"/>
    <property type="evidence" value="ECO:0007669"/>
    <property type="project" value="UniProtKB-KW"/>
</dbReference>
<dbReference type="InterPro" id="IPR038475">
    <property type="entry name" value="RecG_C_sf"/>
</dbReference>
<keyword evidence="3" id="KW-0547">Nucleotide-binding</keyword>
<dbReference type="Gene3D" id="1.10.10.10">
    <property type="entry name" value="Winged helix-like DNA-binding domain superfamily/Winged helix DNA-binding domain"/>
    <property type="match status" value="2"/>
</dbReference>
<protein>
    <submittedName>
        <fullName evidence="3">ATP-dependent DNA helicase RecG</fullName>
    </submittedName>
</protein>
<dbReference type="AlphaFoldDB" id="A0A1I4BA84"/>
<dbReference type="Proteomes" id="UP000198861">
    <property type="component" value="Unassembled WGS sequence"/>
</dbReference>
<keyword evidence="3" id="KW-0067">ATP-binding</keyword>
<dbReference type="InterPro" id="IPR007421">
    <property type="entry name" value="Schlafen_AlbA_2_dom"/>
</dbReference>
<evidence type="ECO:0000313" key="3">
    <source>
        <dbReference type="EMBL" id="SFK65027.1"/>
    </source>
</evidence>
<dbReference type="EMBL" id="FOKJ01000014">
    <property type="protein sequence ID" value="SFB05258.1"/>
    <property type="molecule type" value="Genomic_DNA"/>
</dbReference>
<dbReference type="EMBL" id="FOSX01000015">
    <property type="protein sequence ID" value="SFK65027.1"/>
    <property type="molecule type" value="Genomic_DNA"/>
</dbReference>
<dbReference type="InterPro" id="IPR036390">
    <property type="entry name" value="WH_DNA-bd_sf"/>
</dbReference>
<organism evidence="3 5">
    <name type="scientific">Azotobacter beijerinckii</name>
    <dbReference type="NCBI Taxonomy" id="170623"/>
    <lineage>
        <taxon>Bacteria</taxon>
        <taxon>Pseudomonadati</taxon>
        <taxon>Pseudomonadota</taxon>
        <taxon>Gammaproteobacteria</taxon>
        <taxon>Pseudomonadales</taxon>
        <taxon>Pseudomonadaceae</taxon>
        <taxon>Azotobacter</taxon>
    </lineage>
</organism>
<evidence type="ECO:0000259" key="1">
    <source>
        <dbReference type="Pfam" id="PF04326"/>
    </source>
</evidence>
<dbReference type="PANTHER" id="PTHR30595">
    <property type="entry name" value="GLPR-RELATED TRANSCRIPTIONAL REPRESSOR"/>
    <property type="match status" value="1"/>
</dbReference>
<dbReference type="Proteomes" id="UP000199579">
    <property type="component" value="Unassembled WGS sequence"/>
</dbReference>
<dbReference type="PANTHER" id="PTHR30595:SF6">
    <property type="entry name" value="SCHLAFEN ALBA-2 DOMAIN-CONTAINING PROTEIN"/>
    <property type="match status" value="1"/>
</dbReference>
<dbReference type="InterPro" id="IPR038461">
    <property type="entry name" value="Schlafen_AlbA_2_dom_sf"/>
</dbReference>
<dbReference type="Gene3D" id="3.30.565.60">
    <property type="match status" value="1"/>
</dbReference>